<evidence type="ECO:0000313" key="3">
    <source>
        <dbReference type="Proteomes" id="UP001235712"/>
    </source>
</evidence>
<feature type="transmembrane region" description="Helical" evidence="1">
    <location>
        <begin position="93"/>
        <end position="113"/>
    </location>
</feature>
<keyword evidence="3" id="KW-1185">Reference proteome</keyword>
<keyword evidence="1" id="KW-0472">Membrane</keyword>
<dbReference type="Proteomes" id="UP001235712">
    <property type="component" value="Unassembled WGS sequence"/>
</dbReference>
<evidence type="ECO:0000313" key="2">
    <source>
        <dbReference type="EMBL" id="MDP9826013.1"/>
    </source>
</evidence>
<feature type="transmembrane region" description="Helical" evidence="1">
    <location>
        <begin position="28"/>
        <end position="51"/>
    </location>
</feature>
<dbReference type="RefSeq" id="WP_307240390.1">
    <property type="nucleotide sequence ID" value="NZ_JAUSQZ010000001.1"/>
</dbReference>
<dbReference type="PANTHER" id="PTHR34980">
    <property type="entry name" value="INNER MEMBRANE PROTEIN-RELATED-RELATED"/>
    <property type="match status" value="1"/>
</dbReference>
<name>A0ABT9P004_9ACTN</name>
<keyword evidence="1" id="KW-0812">Transmembrane</keyword>
<dbReference type="Pfam" id="PF05656">
    <property type="entry name" value="DUF805"/>
    <property type="match status" value="1"/>
</dbReference>
<feature type="transmembrane region" description="Helical" evidence="1">
    <location>
        <begin position="57"/>
        <end position="81"/>
    </location>
</feature>
<dbReference type="InterPro" id="IPR008523">
    <property type="entry name" value="DUF805"/>
</dbReference>
<organism evidence="2 3">
    <name type="scientific">Kineosporia succinea</name>
    <dbReference type="NCBI Taxonomy" id="84632"/>
    <lineage>
        <taxon>Bacteria</taxon>
        <taxon>Bacillati</taxon>
        <taxon>Actinomycetota</taxon>
        <taxon>Actinomycetes</taxon>
        <taxon>Kineosporiales</taxon>
        <taxon>Kineosporiaceae</taxon>
        <taxon>Kineosporia</taxon>
    </lineage>
</organism>
<reference evidence="2 3" key="1">
    <citation type="submission" date="2023-07" db="EMBL/GenBank/DDBJ databases">
        <title>Sequencing the genomes of 1000 actinobacteria strains.</title>
        <authorList>
            <person name="Klenk H.-P."/>
        </authorList>
    </citation>
    <scope>NUCLEOTIDE SEQUENCE [LARGE SCALE GENOMIC DNA]</scope>
    <source>
        <strain evidence="2 3">DSM 44388</strain>
    </source>
</reference>
<dbReference type="PANTHER" id="PTHR34980:SF2">
    <property type="entry name" value="INNER MEMBRANE PROTEIN YHAH-RELATED"/>
    <property type="match status" value="1"/>
</dbReference>
<accession>A0ABT9P004</accession>
<gene>
    <name evidence="2" type="ORF">J2S57_001762</name>
</gene>
<dbReference type="EMBL" id="JAUSQZ010000001">
    <property type="protein sequence ID" value="MDP9826013.1"/>
    <property type="molecule type" value="Genomic_DNA"/>
</dbReference>
<sequence length="140" mass="15406">MSFAEAVTIVLRHKYATFSGRARRCEYWWFYLAELLAIGVVWIVLGLIAYLTEGSEAVGGIAGLAILVIYLALLVPSTAVLVRRLHDTGRTGWWFWISLLPFGVLVLLVFLVLDSEPGSNRYGPNPKGVEGGEVRPGAGW</sequence>
<keyword evidence="1" id="KW-1133">Transmembrane helix</keyword>
<evidence type="ECO:0000256" key="1">
    <source>
        <dbReference type="SAM" id="Phobius"/>
    </source>
</evidence>
<protein>
    <submittedName>
        <fullName evidence="2">Uncharacterized membrane protein YhaH (DUF805 family)</fullName>
    </submittedName>
</protein>
<proteinExistence type="predicted"/>
<comment type="caution">
    <text evidence="2">The sequence shown here is derived from an EMBL/GenBank/DDBJ whole genome shotgun (WGS) entry which is preliminary data.</text>
</comment>